<dbReference type="InterPro" id="IPR010985">
    <property type="entry name" value="Ribbon_hlx_hlx"/>
</dbReference>
<feature type="domain" description="Antitoxin FitA-like ribbon-helix-helix" evidence="1">
    <location>
        <begin position="2"/>
        <end position="39"/>
    </location>
</feature>
<dbReference type="AlphaFoldDB" id="A0A450T7I7"/>
<name>A0A450T7I7_9GAMM</name>
<organism evidence="3">
    <name type="scientific">Candidatus Kentrum sp. FW</name>
    <dbReference type="NCBI Taxonomy" id="2126338"/>
    <lineage>
        <taxon>Bacteria</taxon>
        <taxon>Pseudomonadati</taxon>
        <taxon>Pseudomonadota</taxon>
        <taxon>Gammaproteobacteria</taxon>
        <taxon>Candidatus Kentrum</taxon>
    </lineage>
</organism>
<dbReference type="EMBL" id="CAADFD010000074">
    <property type="protein sequence ID" value="VFJ62502.1"/>
    <property type="molecule type" value="Genomic_DNA"/>
</dbReference>
<dbReference type="InterPro" id="IPR053853">
    <property type="entry name" value="FitA-like_RHH"/>
</dbReference>
<gene>
    <name evidence="2" type="ORF">BECKFW1821A_GA0114235_111012</name>
    <name evidence="3" type="ORF">BECKFW1821B_GA0114236_107416</name>
</gene>
<reference evidence="3" key="1">
    <citation type="submission" date="2019-02" db="EMBL/GenBank/DDBJ databases">
        <authorList>
            <person name="Gruber-Vodicka R. H."/>
            <person name="Seah K. B. B."/>
        </authorList>
    </citation>
    <scope>NUCLEOTIDE SEQUENCE</scope>
    <source>
        <strain evidence="3">BECK_BZ106</strain>
        <strain evidence="2">BECK_BZ15</strain>
    </source>
</reference>
<evidence type="ECO:0000313" key="3">
    <source>
        <dbReference type="EMBL" id="VFJ62502.1"/>
    </source>
</evidence>
<accession>A0A450T7I7</accession>
<evidence type="ECO:0000259" key="1">
    <source>
        <dbReference type="Pfam" id="PF22513"/>
    </source>
</evidence>
<evidence type="ECO:0000313" key="2">
    <source>
        <dbReference type="EMBL" id="VFJ61027.1"/>
    </source>
</evidence>
<dbReference type="Pfam" id="PF22513">
    <property type="entry name" value="FitA-like_RHH"/>
    <property type="match status" value="1"/>
</dbReference>
<proteinExistence type="predicted"/>
<dbReference type="GO" id="GO:0006355">
    <property type="term" value="P:regulation of DNA-templated transcription"/>
    <property type="evidence" value="ECO:0007669"/>
    <property type="project" value="InterPro"/>
</dbReference>
<dbReference type="Gene3D" id="1.10.1220.10">
    <property type="entry name" value="Met repressor-like"/>
    <property type="match status" value="1"/>
</dbReference>
<dbReference type="InterPro" id="IPR013321">
    <property type="entry name" value="Arc_rbn_hlx_hlx"/>
</dbReference>
<dbReference type="EMBL" id="CAADEW010000110">
    <property type="protein sequence ID" value="VFJ61027.1"/>
    <property type="molecule type" value="Genomic_DNA"/>
</dbReference>
<protein>
    <recommendedName>
        <fullName evidence="1">Antitoxin FitA-like ribbon-helix-helix domain-containing protein</fullName>
    </recommendedName>
</protein>
<sequence>MAQIVIRNLDDDVKENLKKQAVVHGWSMEKEAREILREVLKRKERTPTGLGSRIAARFTGMGLHDELPELHGQTISPMDFIT</sequence>
<dbReference type="SUPFAM" id="SSF47598">
    <property type="entry name" value="Ribbon-helix-helix"/>
    <property type="match status" value="1"/>
</dbReference>